<evidence type="ECO:0000313" key="3">
    <source>
        <dbReference type="Proteomes" id="UP001500909"/>
    </source>
</evidence>
<proteinExistence type="predicted"/>
<name>A0ABP3LC55_9ACTN</name>
<gene>
    <name evidence="2" type="ORF">GCM10010361_74090</name>
</gene>
<evidence type="ECO:0000256" key="1">
    <source>
        <dbReference type="SAM" id="MobiDB-lite"/>
    </source>
</evidence>
<dbReference type="Proteomes" id="UP001500909">
    <property type="component" value="Unassembled WGS sequence"/>
</dbReference>
<comment type="caution">
    <text evidence="2">The sequence shown here is derived from an EMBL/GenBank/DDBJ whole genome shotgun (WGS) entry which is preliminary data.</text>
</comment>
<protein>
    <submittedName>
        <fullName evidence="2">Uncharacterized protein</fullName>
    </submittedName>
</protein>
<feature type="compositionally biased region" description="Gly residues" evidence="1">
    <location>
        <begin position="1"/>
        <end position="11"/>
    </location>
</feature>
<keyword evidence="3" id="KW-1185">Reference proteome</keyword>
<dbReference type="EMBL" id="BAAABY010000058">
    <property type="protein sequence ID" value="GAA0497694.1"/>
    <property type="molecule type" value="Genomic_DNA"/>
</dbReference>
<evidence type="ECO:0000313" key="2">
    <source>
        <dbReference type="EMBL" id="GAA0497694.1"/>
    </source>
</evidence>
<feature type="region of interest" description="Disordered" evidence="1">
    <location>
        <begin position="1"/>
        <end position="28"/>
    </location>
</feature>
<organism evidence="2 3">
    <name type="scientific">Streptomyces olivaceiscleroticus</name>
    <dbReference type="NCBI Taxonomy" id="68245"/>
    <lineage>
        <taxon>Bacteria</taxon>
        <taxon>Bacillati</taxon>
        <taxon>Actinomycetota</taxon>
        <taxon>Actinomycetes</taxon>
        <taxon>Kitasatosporales</taxon>
        <taxon>Streptomycetaceae</taxon>
        <taxon>Streptomyces</taxon>
    </lineage>
</organism>
<sequence>MGAKGGDGGAGKAVRRLDGTDEVTVPTGRGVRPAVAVYVHRSTRRLTH</sequence>
<accession>A0ABP3LC55</accession>
<reference evidence="3" key="1">
    <citation type="journal article" date="2019" name="Int. J. Syst. Evol. Microbiol.">
        <title>The Global Catalogue of Microorganisms (GCM) 10K type strain sequencing project: providing services to taxonomists for standard genome sequencing and annotation.</title>
        <authorList>
            <consortium name="The Broad Institute Genomics Platform"/>
            <consortium name="The Broad Institute Genome Sequencing Center for Infectious Disease"/>
            <person name="Wu L."/>
            <person name="Ma J."/>
        </authorList>
    </citation>
    <scope>NUCLEOTIDE SEQUENCE [LARGE SCALE GENOMIC DNA]</scope>
    <source>
        <strain evidence="3">JCM 4805</strain>
    </source>
</reference>